<reference evidence="2 3" key="1">
    <citation type="submission" date="2024-02" db="EMBL/GenBank/DDBJ databases">
        <authorList>
            <person name="Chen Y."/>
            <person name="Shah S."/>
            <person name="Dougan E. K."/>
            <person name="Thang M."/>
            <person name="Chan C."/>
        </authorList>
    </citation>
    <scope>NUCLEOTIDE SEQUENCE [LARGE SCALE GENOMIC DNA]</scope>
</reference>
<gene>
    <name evidence="2" type="ORF">CCMP2556_LOCUS22154</name>
</gene>
<dbReference type="EMBL" id="CAXAMN010013603">
    <property type="protein sequence ID" value="CAK9041298.1"/>
    <property type="molecule type" value="Genomic_DNA"/>
</dbReference>
<name>A0ABP0LRF5_9DINO</name>
<keyword evidence="3" id="KW-1185">Reference proteome</keyword>
<sequence>MARTSLLSKTLLASCVVVVLRLLPGDETFVAPKQRNEVAAAMAAAMVAASSGPAMAEVPTFSVFGFGSGQSDAYSQNDNPINPYSQFSDGTDTVYQFKNKDEVERRTKALNAALKRFEDTPELIKTKQAQGLKANLLEANSLRQDMLYFSGAEGSQAWDKARAFIQKVGTMGVDGGNKQWQAAAKDYDQAETLLKEWKDISKF</sequence>
<organism evidence="2 3">
    <name type="scientific">Durusdinium trenchii</name>
    <dbReference type="NCBI Taxonomy" id="1381693"/>
    <lineage>
        <taxon>Eukaryota</taxon>
        <taxon>Sar</taxon>
        <taxon>Alveolata</taxon>
        <taxon>Dinophyceae</taxon>
        <taxon>Suessiales</taxon>
        <taxon>Symbiodiniaceae</taxon>
        <taxon>Durusdinium</taxon>
    </lineage>
</organism>
<keyword evidence="1" id="KW-0732">Signal</keyword>
<dbReference type="Proteomes" id="UP001642484">
    <property type="component" value="Unassembled WGS sequence"/>
</dbReference>
<comment type="caution">
    <text evidence="2">The sequence shown here is derived from an EMBL/GenBank/DDBJ whole genome shotgun (WGS) entry which is preliminary data.</text>
</comment>
<evidence type="ECO:0000256" key="1">
    <source>
        <dbReference type="SAM" id="SignalP"/>
    </source>
</evidence>
<feature type="signal peptide" evidence="1">
    <location>
        <begin position="1"/>
        <end position="21"/>
    </location>
</feature>
<protein>
    <recommendedName>
        <fullName evidence="4">Extrinsic protein in photosystem II</fullName>
    </recommendedName>
</protein>
<evidence type="ECO:0008006" key="4">
    <source>
        <dbReference type="Google" id="ProtNLM"/>
    </source>
</evidence>
<proteinExistence type="predicted"/>
<evidence type="ECO:0000313" key="3">
    <source>
        <dbReference type="Proteomes" id="UP001642484"/>
    </source>
</evidence>
<accession>A0ABP0LRF5</accession>
<evidence type="ECO:0000313" key="2">
    <source>
        <dbReference type="EMBL" id="CAK9041298.1"/>
    </source>
</evidence>
<feature type="chain" id="PRO_5047283590" description="Extrinsic protein in photosystem II" evidence="1">
    <location>
        <begin position="22"/>
        <end position="203"/>
    </location>
</feature>